<evidence type="ECO:0000313" key="3">
    <source>
        <dbReference type="Proteomes" id="UP000193144"/>
    </source>
</evidence>
<name>A0A1Y1ZUH7_9PLEO</name>
<organism evidence="2 3">
    <name type="scientific">Clohesyomyces aquaticus</name>
    <dbReference type="NCBI Taxonomy" id="1231657"/>
    <lineage>
        <taxon>Eukaryota</taxon>
        <taxon>Fungi</taxon>
        <taxon>Dikarya</taxon>
        <taxon>Ascomycota</taxon>
        <taxon>Pezizomycotina</taxon>
        <taxon>Dothideomycetes</taxon>
        <taxon>Pleosporomycetidae</taxon>
        <taxon>Pleosporales</taxon>
        <taxon>Lindgomycetaceae</taxon>
        <taxon>Clohesyomyces</taxon>
    </lineage>
</organism>
<gene>
    <name evidence="2" type="ORF">BCR34DRAFT_253672</name>
</gene>
<evidence type="ECO:0000313" key="2">
    <source>
        <dbReference type="EMBL" id="ORY13872.1"/>
    </source>
</evidence>
<reference evidence="2 3" key="1">
    <citation type="submission" date="2016-07" db="EMBL/GenBank/DDBJ databases">
        <title>Pervasive Adenine N6-methylation of Active Genes in Fungi.</title>
        <authorList>
            <consortium name="DOE Joint Genome Institute"/>
            <person name="Mondo S.J."/>
            <person name="Dannebaum R.O."/>
            <person name="Kuo R.C."/>
            <person name="Labutti K."/>
            <person name="Haridas S."/>
            <person name="Kuo A."/>
            <person name="Salamov A."/>
            <person name="Ahrendt S.R."/>
            <person name="Lipzen A."/>
            <person name="Sullivan W."/>
            <person name="Andreopoulos W.B."/>
            <person name="Clum A."/>
            <person name="Lindquist E."/>
            <person name="Daum C."/>
            <person name="Ramamoorthy G.K."/>
            <person name="Gryganskyi A."/>
            <person name="Culley D."/>
            <person name="Magnuson J.K."/>
            <person name="James T.Y."/>
            <person name="O'Malley M.A."/>
            <person name="Stajich J.E."/>
            <person name="Spatafora J.W."/>
            <person name="Visel A."/>
            <person name="Grigoriev I.V."/>
        </authorList>
    </citation>
    <scope>NUCLEOTIDE SEQUENCE [LARGE SCALE GENOMIC DNA]</scope>
    <source>
        <strain evidence="2 3">CBS 115471</strain>
    </source>
</reference>
<sequence length="200" mass="22428">MHPVPCTRILELSTLGFFTVSIFFLHFEQILQTVYSPRFYTQNPRVFRAPPTCRKQSDCRMSRLSLALARGSLERSFRWRMPSSCIPPANVETQSCHAHTLGMRPQTQHGGSSTYRSPLSRVPTQHPWTPEACVNDLQLHCSGSGFSSASHTERQCNVSPESNTLQLFTPLLSSSMPSLLPGSRMCHFETCCTKTLTFSG</sequence>
<proteinExistence type="predicted"/>
<dbReference type="Proteomes" id="UP000193144">
    <property type="component" value="Unassembled WGS sequence"/>
</dbReference>
<feature type="region of interest" description="Disordered" evidence="1">
    <location>
        <begin position="102"/>
        <end position="123"/>
    </location>
</feature>
<dbReference type="EMBL" id="MCFA01000038">
    <property type="protein sequence ID" value="ORY13872.1"/>
    <property type="molecule type" value="Genomic_DNA"/>
</dbReference>
<comment type="caution">
    <text evidence="2">The sequence shown here is derived from an EMBL/GenBank/DDBJ whole genome shotgun (WGS) entry which is preliminary data.</text>
</comment>
<feature type="compositionally biased region" description="Polar residues" evidence="1">
    <location>
        <begin position="105"/>
        <end position="123"/>
    </location>
</feature>
<accession>A0A1Y1ZUH7</accession>
<dbReference type="AlphaFoldDB" id="A0A1Y1ZUH7"/>
<evidence type="ECO:0000256" key="1">
    <source>
        <dbReference type="SAM" id="MobiDB-lite"/>
    </source>
</evidence>
<keyword evidence="3" id="KW-1185">Reference proteome</keyword>
<protein>
    <submittedName>
        <fullName evidence="2">Uncharacterized protein</fullName>
    </submittedName>
</protein>